<evidence type="ECO:0000313" key="24">
    <source>
        <dbReference type="EMBL" id="OXC75892.1"/>
    </source>
</evidence>
<dbReference type="SMART" id="SM00822">
    <property type="entry name" value="PKS_KR"/>
    <property type="match status" value="1"/>
</dbReference>
<comment type="similarity">
    <text evidence="3">Belongs to the short-chain dehydrogenases/reductases (SDR) family.</text>
</comment>
<evidence type="ECO:0000256" key="14">
    <source>
        <dbReference type="ARBA" id="ARBA00038849"/>
    </source>
</evidence>
<dbReference type="GO" id="GO:0019166">
    <property type="term" value="F:trans-2-enoyl-CoA reductase (NADPH) activity"/>
    <property type="evidence" value="ECO:0007669"/>
    <property type="project" value="UniProtKB-EC"/>
</dbReference>
<evidence type="ECO:0000256" key="11">
    <source>
        <dbReference type="ARBA" id="ARBA00023160"/>
    </source>
</evidence>
<dbReference type="PANTHER" id="PTHR24317">
    <property type="entry name" value="PEROXISOMAL TRANS-2-ENOYL-COA REDUCTASE"/>
    <property type="match status" value="1"/>
</dbReference>
<proteinExistence type="inferred from homology"/>
<evidence type="ECO:0000259" key="23">
    <source>
        <dbReference type="SMART" id="SM00822"/>
    </source>
</evidence>
<evidence type="ECO:0000256" key="21">
    <source>
        <dbReference type="ARBA" id="ARBA00049559"/>
    </source>
</evidence>
<name>A0A226WXH3_CABSO</name>
<evidence type="ECO:0000256" key="10">
    <source>
        <dbReference type="ARBA" id="ARBA00023140"/>
    </source>
</evidence>
<gene>
    <name evidence="24" type="ORF">BSU04_24560</name>
</gene>
<dbReference type="eggNOG" id="COG1028">
    <property type="taxonomic scope" value="Bacteria"/>
</dbReference>
<comment type="catalytic activity">
    <reaction evidence="19">
        <text>a (2E)-enoyl-CoA + NADPH + H(+) = a 2,3-saturated acyl-CoA + NADP(+)</text>
        <dbReference type="Rhea" id="RHEA:33763"/>
        <dbReference type="ChEBI" id="CHEBI:15378"/>
        <dbReference type="ChEBI" id="CHEBI:57783"/>
        <dbReference type="ChEBI" id="CHEBI:58349"/>
        <dbReference type="ChEBI" id="CHEBI:58856"/>
        <dbReference type="ChEBI" id="CHEBI:65111"/>
        <dbReference type="EC" id="1.3.1.38"/>
    </reaction>
    <physiologicalReaction direction="left-to-right" evidence="19">
        <dbReference type="Rhea" id="RHEA:33764"/>
    </physiologicalReaction>
</comment>
<dbReference type="Pfam" id="PF13561">
    <property type="entry name" value="adh_short_C2"/>
    <property type="match status" value="1"/>
</dbReference>
<dbReference type="OrthoDB" id="9775864at2"/>
<sequence>MESNSNDPRGQHQYRSVFRPGLFAGKVVMVTGGGSGLGRCTAHELVSLGAAVLLIGRSLAKLETVRDELAEDYPESTERVRCYSCDIRDEASVKQVVATALADFNRLDGLFNCAGGQFPAPLDKISLNGWDAVVRNNLHGTFLMSRECFTQWMRDHGGAIVNMLADIWGGMPGMGHSGAARAGVWNFTETAACEWGYAGVRVNAVAPGWIASAGMDSYDERYRALLRELKHKVPLQRFGTESELAAAAVFLLSEASAFINGTVIRVDGGVPNARHSWPLAAAGRTLEFNGFSRYRPPAGLQELAATNNPNDANDEAAPSSAGE</sequence>
<keyword evidence="11" id="KW-0275">Fatty acid biosynthesis</keyword>
<keyword evidence="5" id="KW-0597">Phosphoprotein</keyword>
<keyword evidence="9" id="KW-0443">Lipid metabolism</keyword>
<feature type="region of interest" description="Disordered" evidence="22">
    <location>
        <begin position="301"/>
        <end position="323"/>
    </location>
</feature>
<comment type="catalytic activity">
    <reaction evidence="17">
        <text>(2E)-tetradecenoyl-CoA + NADPH + H(+) = tetradecanoyl-CoA + NADP(+)</text>
        <dbReference type="Rhea" id="RHEA:44968"/>
        <dbReference type="ChEBI" id="CHEBI:15378"/>
        <dbReference type="ChEBI" id="CHEBI:57385"/>
        <dbReference type="ChEBI" id="CHEBI:57783"/>
        <dbReference type="ChEBI" id="CHEBI:58349"/>
        <dbReference type="ChEBI" id="CHEBI:61405"/>
    </reaction>
    <physiologicalReaction direction="left-to-right" evidence="17">
        <dbReference type="Rhea" id="RHEA:44969"/>
    </physiologicalReaction>
</comment>
<evidence type="ECO:0000256" key="12">
    <source>
        <dbReference type="ARBA" id="ARBA00037124"/>
    </source>
</evidence>
<evidence type="ECO:0000256" key="9">
    <source>
        <dbReference type="ARBA" id="ARBA00023098"/>
    </source>
</evidence>
<evidence type="ECO:0000256" key="16">
    <source>
        <dbReference type="ARBA" id="ARBA00047570"/>
    </source>
</evidence>
<evidence type="ECO:0000256" key="18">
    <source>
        <dbReference type="ARBA" id="ARBA00049108"/>
    </source>
</evidence>
<dbReference type="InterPro" id="IPR057326">
    <property type="entry name" value="KR_dom"/>
</dbReference>
<dbReference type="EC" id="1.3.1.38" evidence="14"/>
<evidence type="ECO:0000256" key="2">
    <source>
        <dbReference type="ARBA" id="ARBA00005189"/>
    </source>
</evidence>
<keyword evidence="6" id="KW-0276">Fatty acid metabolism</keyword>
<evidence type="ECO:0000256" key="13">
    <source>
        <dbReference type="ARBA" id="ARBA00038622"/>
    </source>
</evidence>
<dbReference type="Gene3D" id="3.40.50.720">
    <property type="entry name" value="NAD(P)-binding Rossmann-like Domain"/>
    <property type="match status" value="1"/>
</dbReference>
<comment type="caution">
    <text evidence="24">The sequence shown here is derived from an EMBL/GenBank/DDBJ whole genome shotgun (WGS) entry which is preliminary data.</text>
</comment>
<evidence type="ECO:0000256" key="19">
    <source>
        <dbReference type="ARBA" id="ARBA00049251"/>
    </source>
</evidence>
<organism evidence="24 25">
    <name type="scientific">Caballeronia sordidicola</name>
    <name type="common">Burkholderia sordidicola</name>
    <dbReference type="NCBI Taxonomy" id="196367"/>
    <lineage>
        <taxon>Bacteria</taxon>
        <taxon>Pseudomonadati</taxon>
        <taxon>Pseudomonadota</taxon>
        <taxon>Betaproteobacteria</taxon>
        <taxon>Burkholderiales</taxon>
        <taxon>Burkholderiaceae</taxon>
        <taxon>Caballeronia</taxon>
    </lineage>
</organism>
<evidence type="ECO:0000256" key="5">
    <source>
        <dbReference type="ARBA" id="ARBA00022553"/>
    </source>
</evidence>
<feature type="compositionally biased region" description="Low complexity" evidence="22">
    <location>
        <begin position="304"/>
        <end position="323"/>
    </location>
</feature>
<comment type="function">
    <text evidence="12">Participates in chain elongation of fatty acids. Catalyzes the reduction of trans-2-enoyl-CoAs of varying chain lengths from 6:1 to 16:1, having maximum activity with 10:1 CoA. Has no 2,4-dienoyl-CoA reductase activity.</text>
</comment>
<feature type="domain" description="Ketoreductase" evidence="23">
    <location>
        <begin position="26"/>
        <end position="188"/>
    </location>
</feature>
<comment type="catalytic activity">
    <reaction evidence="18">
        <text>(2E)-hexenoyl-CoA + NADPH + H(+) = hexanoyl-CoA + NADP(+)</text>
        <dbReference type="Rhea" id="RHEA:44956"/>
        <dbReference type="ChEBI" id="CHEBI:15378"/>
        <dbReference type="ChEBI" id="CHEBI:57783"/>
        <dbReference type="ChEBI" id="CHEBI:58349"/>
        <dbReference type="ChEBI" id="CHEBI:62077"/>
        <dbReference type="ChEBI" id="CHEBI:62620"/>
    </reaction>
    <physiologicalReaction direction="left-to-right" evidence="18">
        <dbReference type="Rhea" id="RHEA:44957"/>
    </physiologicalReaction>
</comment>
<comment type="catalytic activity">
    <reaction evidence="21">
        <text>(2E)-octenoyl-CoA + NADPH + H(+) = octanoyl-CoA + NADP(+)</text>
        <dbReference type="Rhea" id="RHEA:44952"/>
        <dbReference type="ChEBI" id="CHEBI:15378"/>
        <dbReference type="ChEBI" id="CHEBI:57386"/>
        <dbReference type="ChEBI" id="CHEBI:57783"/>
        <dbReference type="ChEBI" id="CHEBI:58349"/>
        <dbReference type="ChEBI" id="CHEBI:62242"/>
    </reaction>
    <physiologicalReaction direction="left-to-right" evidence="21">
        <dbReference type="Rhea" id="RHEA:44953"/>
    </physiologicalReaction>
</comment>
<dbReference type="Proteomes" id="UP000214720">
    <property type="component" value="Unassembled WGS sequence"/>
</dbReference>
<dbReference type="GO" id="GO:0006633">
    <property type="term" value="P:fatty acid biosynthetic process"/>
    <property type="evidence" value="ECO:0007669"/>
    <property type="project" value="UniProtKB-KW"/>
</dbReference>
<dbReference type="InterPro" id="IPR052388">
    <property type="entry name" value="Peroxisomal_t2-enoyl-CoA_red"/>
</dbReference>
<keyword evidence="8" id="KW-0560">Oxidoreductase</keyword>
<comment type="catalytic activity">
    <reaction evidence="20">
        <text>(2E)-decenoyl-CoA + NADPH + H(+) = decanoyl-CoA + NADP(+)</text>
        <dbReference type="Rhea" id="RHEA:44960"/>
        <dbReference type="ChEBI" id="CHEBI:15378"/>
        <dbReference type="ChEBI" id="CHEBI:57783"/>
        <dbReference type="ChEBI" id="CHEBI:58349"/>
        <dbReference type="ChEBI" id="CHEBI:61406"/>
        <dbReference type="ChEBI" id="CHEBI:61430"/>
    </reaction>
    <physiologicalReaction direction="left-to-right" evidence="20">
        <dbReference type="Rhea" id="RHEA:44961"/>
    </physiologicalReaction>
</comment>
<evidence type="ECO:0000256" key="3">
    <source>
        <dbReference type="ARBA" id="ARBA00006484"/>
    </source>
</evidence>
<dbReference type="PRINTS" id="PR00081">
    <property type="entry name" value="GDHRDH"/>
</dbReference>
<comment type="pathway">
    <text evidence="2">Lipid metabolism.</text>
</comment>
<dbReference type="AlphaFoldDB" id="A0A226WXH3"/>
<keyword evidence="10" id="KW-0576">Peroxisome</keyword>
<dbReference type="EMBL" id="MTHB01000159">
    <property type="protein sequence ID" value="OXC75892.1"/>
    <property type="molecule type" value="Genomic_DNA"/>
</dbReference>
<evidence type="ECO:0000256" key="15">
    <source>
        <dbReference type="ARBA" id="ARBA00041063"/>
    </source>
</evidence>
<keyword evidence="7" id="KW-0521">NADP</keyword>
<evidence type="ECO:0000256" key="22">
    <source>
        <dbReference type="SAM" id="MobiDB-lite"/>
    </source>
</evidence>
<dbReference type="FunFam" id="3.40.50.720:FF:000084">
    <property type="entry name" value="Short-chain dehydrogenase reductase"/>
    <property type="match status" value="1"/>
</dbReference>
<comment type="subunit">
    <text evidence="13">Interacts with PEX5, probably required to target it into peroxisomes.</text>
</comment>
<evidence type="ECO:0000256" key="1">
    <source>
        <dbReference type="ARBA" id="ARBA00004275"/>
    </source>
</evidence>
<dbReference type="PANTHER" id="PTHR24317:SF7">
    <property type="entry name" value="PEROXISOMAL TRANS-2-ENOYL-COA REDUCTASE"/>
    <property type="match status" value="1"/>
</dbReference>
<comment type="catalytic activity">
    <reaction evidence="16">
        <text>(2E)-dodecenoyl-CoA + NADPH + H(+) = dodecanoyl-CoA + NADP(+)</text>
        <dbReference type="Rhea" id="RHEA:44964"/>
        <dbReference type="ChEBI" id="CHEBI:15378"/>
        <dbReference type="ChEBI" id="CHEBI:57330"/>
        <dbReference type="ChEBI" id="CHEBI:57375"/>
        <dbReference type="ChEBI" id="CHEBI:57783"/>
        <dbReference type="ChEBI" id="CHEBI:58349"/>
    </reaction>
    <physiologicalReaction direction="left-to-right" evidence="16">
        <dbReference type="Rhea" id="RHEA:44965"/>
    </physiologicalReaction>
</comment>
<accession>A0A226WXH3</accession>
<dbReference type="RefSeq" id="WP_089162795.1">
    <property type="nucleotide sequence ID" value="NZ_MTHB01000159.1"/>
</dbReference>
<evidence type="ECO:0000256" key="8">
    <source>
        <dbReference type="ARBA" id="ARBA00023002"/>
    </source>
</evidence>
<evidence type="ECO:0000313" key="25">
    <source>
        <dbReference type="Proteomes" id="UP000214720"/>
    </source>
</evidence>
<protein>
    <recommendedName>
        <fullName evidence="15">Peroxisomal trans-2-enoyl-CoA reductase</fullName>
        <ecNumber evidence="14">1.3.1.38</ecNumber>
    </recommendedName>
</protein>
<keyword evidence="4" id="KW-0444">Lipid biosynthesis</keyword>
<evidence type="ECO:0000256" key="17">
    <source>
        <dbReference type="ARBA" id="ARBA00048686"/>
    </source>
</evidence>
<comment type="subcellular location">
    <subcellularLocation>
        <location evidence="1">Peroxisome</location>
    </subcellularLocation>
</comment>
<evidence type="ECO:0000256" key="6">
    <source>
        <dbReference type="ARBA" id="ARBA00022832"/>
    </source>
</evidence>
<dbReference type="InterPro" id="IPR002347">
    <property type="entry name" value="SDR_fam"/>
</dbReference>
<evidence type="ECO:0000256" key="7">
    <source>
        <dbReference type="ARBA" id="ARBA00022857"/>
    </source>
</evidence>
<dbReference type="SUPFAM" id="SSF51735">
    <property type="entry name" value="NAD(P)-binding Rossmann-fold domains"/>
    <property type="match status" value="1"/>
</dbReference>
<evidence type="ECO:0000256" key="4">
    <source>
        <dbReference type="ARBA" id="ARBA00022516"/>
    </source>
</evidence>
<dbReference type="InterPro" id="IPR036291">
    <property type="entry name" value="NAD(P)-bd_dom_sf"/>
</dbReference>
<reference evidence="25" key="1">
    <citation type="submission" date="2017-01" db="EMBL/GenBank/DDBJ databases">
        <title>Genome Analysis of Deinococcus marmoris KOPRI26562.</title>
        <authorList>
            <person name="Kim J.H."/>
            <person name="Oh H.-M."/>
        </authorList>
    </citation>
    <scope>NUCLEOTIDE SEQUENCE [LARGE SCALE GENOMIC DNA]</scope>
    <source>
        <strain evidence="25">PAMC 26633</strain>
    </source>
</reference>
<evidence type="ECO:0000256" key="20">
    <source>
        <dbReference type="ARBA" id="ARBA00049386"/>
    </source>
</evidence>